<evidence type="ECO:0000256" key="1">
    <source>
        <dbReference type="SAM" id="Phobius"/>
    </source>
</evidence>
<dbReference type="EMBL" id="FOVD01000002">
    <property type="protein sequence ID" value="SFN23642.1"/>
    <property type="molecule type" value="Genomic_DNA"/>
</dbReference>
<evidence type="ECO:0000313" key="2">
    <source>
        <dbReference type="EMBL" id="SFN23642.1"/>
    </source>
</evidence>
<keyword evidence="1" id="KW-1133">Transmembrane helix</keyword>
<reference evidence="3" key="1">
    <citation type="submission" date="2016-10" db="EMBL/GenBank/DDBJ databases">
        <authorList>
            <person name="Varghese N."/>
            <person name="Submissions S."/>
        </authorList>
    </citation>
    <scope>NUCLEOTIDE SEQUENCE [LARGE SCALE GENOMIC DNA]</scope>
    <source>
        <strain evidence="3">DSM 25575</strain>
    </source>
</reference>
<organism evidence="2 3">
    <name type="scientific">Chryseobacterium oleae</name>
    <dbReference type="NCBI Taxonomy" id="491207"/>
    <lineage>
        <taxon>Bacteria</taxon>
        <taxon>Pseudomonadati</taxon>
        <taxon>Bacteroidota</taxon>
        <taxon>Flavobacteriia</taxon>
        <taxon>Flavobacteriales</taxon>
        <taxon>Weeksellaceae</taxon>
        <taxon>Chryseobacterium group</taxon>
        <taxon>Chryseobacterium</taxon>
    </lineage>
</organism>
<protein>
    <submittedName>
        <fullName evidence="2">Uncharacterized protein</fullName>
    </submittedName>
</protein>
<feature type="transmembrane region" description="Helical" evidence="1">
    <location>
        <begin position="6"/>
        <end position="25"/>
    </location>
</feature>
<gene>
    <name evidence="2" type="ORF">SAMN05421594_1727</name>
</gene>
<dbReference type="Proteomes" id="UP000198769">
    <property type="component" value="Unassembled WGS sequence"/>
</dbReference>
<keyword evidence="1" id="KW-0472">Membrane</keyword>
<dbReference type="AlphaFoldDB" id="A0A1I4XDA4"/>
<keyword evidence="3" id="KW-1185">Reference proteome</keyword>
<proteinExistence type="predicted"/>
<keyword evidence="1" id="KW-0812">Transmembrane</keyword>
<sequence>MKSICFYPLFIFSAALVILLSSFQITKGRHLYRNQWKIPAHKNLKIKNSSKEILEVVLYNPSQKDNLQYAINNHEIKELPKNDSVKVRVDFAREVFIVNNSAHEGLFRLKIINNAGRIKAALRDQLPL</sequence>
<evidence type="ECO:0000313" key="3">
    <source>
        <dbReference type="Proteomes" id="UP000198769"/>
    </source>
</evidence>
<dbReference type="OrthoDB" id="1273381at2"/>
<dbReference type="RefSeq" id="WP_090024089.1">
    <property type="nucleotide sequence ID" value="NZ_FOVD01000002.1"/>
</dbReference>
<name>A0A1I4XDA4_CHROL</name>
<accession>A0A1I4XDA4</accession>